<dbReference type="Pfam" id="PF01427">
    <property type="entry name" value="Peptidase_M15"/>
    <property type="match status" value="1"/>
</dbReference>
<evidence type="ECO:0000256" key="6">
    <source>
        <dbReference type="ARBA" id="ARBA00022997"/>
    </source>
</evidence>
<evidence type="ECO:0000256" key="1">
    <source>
        <dbReference type="ARBA" id="ARBA00001362"/>
    </source>
</evidence>
<dbReference type="SUPFAM" id="SSF55166">
    <property type="entry name" value="Hedgehog/DD-peptidase"/>
    <property type="match status" value="1"/>
</dbReference>
<evidence type="ECO:0000313" key="9">
    <source>
        <dbReference type="EMBL" id="OGZ04379.1"/>
    </source>
</evidence>
<dbReference type="Proteomes" id="UP000178841">
    <property type="component" value="Unassembled WGS sequence"/>
</dbReference>
<evidence type="ECO:0000256" key="8">
    <source>
        <dbReference type="ARBA" id="ARBA00023316"/>
    </source>
</evidence>
<keyword evidence="4" id="KW-0378">Hydrolase</keyword>
<evidence type="ECO:0000256" key="3">
    <source>
        <dbReference type="ARBA" id="ARBA00022723"/>
    </source>
</evidence>
<dbReference type="GO" id="GO:0006508">
    <property type="term" value="P:proteolysis"/>
    <property type="evidence" value="ECO:0007669"/>
    <property type="project" value="UniProtKB-KW"/>
</dbReference>
<protein>
    <recommendedName>
        <fullName evidence="11">Peptidase M15B domain-containing protein</fullName>
    </recommendedName>
</protein>
<dbReference type="InterPro" id="IPR009045">
    <property type="entry name" value="Zn_M74/Hedgehog-like"/>
</dbReference>
<keyword evidence="8" id="KW-0961">Cell wall biogenesis/degradation</keyword>
<evidence type="ECO:0000256" key="5">
    <source>
        <dbReference type="ARBA" id="ARBA00022833"/>
    </source>
</evidence>
<dbReference type="Gene3D" id="3.30.1380.10">
    <property type="match status" value="1"/>
</dbReference>
<evidence type="ECO:0000256" key="2">
    <source>
        <dbReference type="ARBA" id="ARBA00022670"/>
    </source>
</evidence>
<dbReference type="GO" id="GO:0071555">
    <property type="term" value="P:cell wall organization"/>
    <property type="evidence" value="ECO:0007669"/>
    <property type="project" value="UniProtKB-KW"/>
</dbReference>
<organism evidence="9 10">
    <name type="scientific">Candidatus Lloydbacteria bacterium RIFCSPHIGHO2_01_FULL_41_20</name>
    <dbReference type="NCBI Taxonomy" id="1798657"/>
    <lineage>
        <taxon>Bacteria</taxon>
        <taxon>Candidatus Lloydiibacteriota</taxon>
    </lineage>
</organism>
<dbReference type="EMBL" id="MHLH01000007">
    <property type="protein sequence ID" value="OGZ04379.1"/>
    <property type="molecule type" value="Genomic_DNA"/>
</dbReference>
<sequence>MKNQNENFVYIDEHNLLGSNFYWHKGIEIGLSEEMLKRVGLQNERVLVHKDLIAPLQNAEKILQEKEYRIFITEGYRSKELYELINEKITEKIGEQEKNRILNMKDMPHSTGTSVDIALWHDGKKLILHDKNDGINGYFIDFYKQGENKNEQYQKLQEFLIKAMQDNGFRLGTKREYFHFNYDPHSPRNY</sequence>
<keyword evidence="7" id="KW-0482">Metalloprotease</keyword>
<keyword evidence="6" id="KW-0224">Dipeptidase</keyword>
<evidence type="ECO:0008006" key="11">
    <source>
        <dbReference type="Google" id="ProtNLM"/>
    </source>
</evidence>
<keyword evidence="2" id="KW-0645">Protease</keyword>
<accession>A0A1G2CSM0</accession>
<keyword evidence="3" id="KW-0479">Metal-binding</keyword>
<proteinExistence type="predicted"/>
<reference evidence="9 10" key="1">
    <citation type="journal article" date="2016" name="Nat. Commun.">
        <title>Thousands of microbial genomes shed light on interconnected biogeochemical processes in an aquifer system.</title>
        <authorList>
            <person name="Anantharaman K."/>
            <person name="Brown C.T."/>
            <person name="Hug L.A."/>
            <person name="Sharon I."/>
            <person name="Castelle C.J."/>
            <person name="Probst A.J."/>
            <person name="Thomas B.C."/>
            <person name="Singh A."/>
            <person name="Wilkins M.J."/>
            <person name="Karaoz U."/>
            <person name="Brodie E.L."/>
            <person name="Williams K.H."/>
            <person name="Hubbard S.S."/>
            <person name="Banfield J.F."/>
        </authorList>
    </citation>
    <scope>NUCLEOTIDE SEQUENCE [LARGE SCALE GENOMIC DNA]</scope>
</reference>
<comment type="caution">
    <text evidence="9">The sequence shown here is derived from an EMBL/GenBank/DDBJ whole genome shotgun (WGS) entry which is preliminary data.</text>
</comment>
<evidence type="ECO:0000256" key="4">
    <source>
        <dbReference type="ARBA" id="ARBA00022801"/>
    </source>
</evidence>
<dbReference type="AlphaFoldDB" id="A0A1G2CSM0"/>
<dbReference type="GO" id="GO:0160237">
    <property type="term" value="F:D-Ala-D-Ala dipeptidase activity"/>
    <property type="evidence" value="ECO:0007669"/>
    <property type="project" value="UniProtKB-EC"/>
</dbReference>
<dbReference type="InterPro" id="IPR000755">
    <property type="entry name" value="A_A_dipeptidase"/>
</dbReference>
<comment type="catalytic activity">
    <reaction evidence="1">
        <text>D-alanyl-D-alanine + H2O = 2 D-alanine</text>
        <dbReference type="Rhea" id="RHEA:20661"/>
        <dbReference type="ChEBI" id="CHEBI:15377"/>
        <dbReference type="ChEBI" id="CHEBI:57416"/>
        <dbReference type="ChEBI" id="CHEBI:57822"/>
        <dbReference type="EC" id="3.4.13.22"/>
    </reaction>
</comment>
<evidence type="ECO:0000256" key="7">
    <source>
        <dbReference type="ARBA" id="ARBA00023049"/>
    </source>
</evidence>
<keyword evidence="5" id="KW-0862">Zinc</keyword>
<evidence type="ECO:0000313" key="10">
    <source>
        <dbReference type="Proteomes" id="UP000178841"/>
    </source>
</evidence>
<gene>
    <name evidence="9" type="ORF">A2648_01605</name>
</gene>
<name>A0A1G2CSM0_9BACT</name>
<dbReference type="GO" id="GO:0008237">
    <property type="term" value="F:metallopeptidase activity"/>
    <property type="evidence" value="ECO:0007669"/>
    <property type="project" value="UniProtKB-KW"/>
</dbReference>
<dbReference type="GO" id="GO:0046872">
    <property type="term" value="F:metal ion binding"/>
    <property type="evidence" value="ECO:0007669"/>
    <property type="project" value="UniProtKB-KW"/>
</dbReference>